<evidence type="ECO:0000313" key="12">
    <source>
        <dbReference type="Proteomes" id="UP000230709"/>
    </source>
</evidence>
<feature type="transmembrane region" description="Helical" evidence="8">
    <location>
        <begin position="31"/>
        <end position="49"/>
    </location>
</feature>
<keyword evidence="7 8" id="KW-0472">Membrane</keyword>
<dbReference type="SMART" id="SM00382">
    <property type="entry name" value="AAA"/>
    <property type="match status" value="1"/>
</dbReference>
<dbReference type="STRING" id="595536.GCA_000178815_04267"/>
<accession>A0A2D2CWU7</accession>
<dbReference type="Gene3D" id="3.40.50.300">
    <property type="entry name" value="P-loop containing nucleotide triphosphate hydrolases"/>
    <property type="match status" value="1"/>
</dbReference>
<feature type="transmembrane region" description="Helical" evidence="8">
    <location>
        <begin position="150"/>
        <end position="175"/>
    </location>
</feature>
<dbReference type="AlphaFoldDB" id="A0A2D2CWU7"/>
<dbReference type="SUPFAM" id="SSF52540">
    <property type="entry name" value="P-loop containing nucleoside triphosphate hydrolases"/>
    <property type="match status" value="1"/>
</dbReference>
<dbReference type="GO" id="GO:0140359">
    <property type="term" value="F:ABC-type transporter activity"/>
    <property type="evidence" value="ECO:0007669"/>
    <property type="project" value="InterPro"/>
</dbReference>
<dbReference type="GO" id="GO:0005524">
    <property type="term" value="F:ATP binding"/>
    <property type="evidence" value="ECO:0007669"/>
    <property type="project" value="UniProtKB-KW"/>
</dbReference>
<dbReference type="InterPro" id="IPR050095">
    <property type="entry name" value="ECF_ABC_transporter_ATP-bd"/>
</dbReference>
<sequence>MHDRRARPRRAGAWSLWSVFAASKSTLAVSLVTGVIAGAASAGLLDLLTRGIAAGREQTTEVVVGFFLLCVVFLASSAASLLLLSRLAQDNLFHLRLGLARRILETPLHVAEAHGAHRLLAVLTEDANSIVAAQKLLPTLVIEGAKVVAVFVYLLWLSPLLCLFILLYVGVVLCARRPALTRAQGWLDSARRTENALFGALRSLVEGGKELRMNARRRRAFLDEELARAADDFRGHSIKAQTSFVLVERSSDTLFFLFLGLLLFLVPRFLAVAPETLTGFALGTMFLSGPLGMVGAWLPIIGKGVAAMRNIEAMGLAEPAVAAPVDRAALPPGAIELRGVTYRRRGPTDDSSYDLGPIDLRIEPGEILFVTGGNGGGKTTLALVLLGLFAPDMGEIRIGGRPVAAADREAYRQNFAAVFADAHVFEALLGYSDEPSRRRAEELLERLRLAEKVEVRDGRFSTVELSRGQRKRLALLAACLEDRPILVFDEWAAEQDPAFREMFYRRLLPELKASGKTIIAISHDDRYFSSADRVLRMSCGRIEREETPVVDETAGSPA</sequence>
<dbReference type="GO" id="GO:0043190">
    <property type="term" value="C:ATP-binding cassette (ABC) transporter complex"/>
    <property type="evidence" value="ECO:0007669"/>
    <property type="project" value="TreeGrafter"/>
</dbReference>
<dbReference type="KEGG" id="mtw:CQW49_04470"/>
<evidence type="ECO:0000259" key="9">
    <source>
        <dbReference type="PROSITE" id="PS50893"/>
    </source>
</evidence>
<keyword evidence="6 8" id="KW-1133">Transmembrane helix</keyword>
<evidence type="ECO:0000256" key="7">
    <source>
        <dbReference type="ARBA" id="ARBA00023136"/>
    </source>
</evidence>
<protein>
    <submittedName>
        <fullName evidence="11">Cyclic peptide transporter</fullName>
    </submittedName>
</protein>
<dbReference type="SUPFAM" id="SSF90123">
    <property type="entry name" value="ABC transporter transmembrane region"/>
    <property type="match status" value="1"/>
</dbReference>
<keyword evidence="4" id="KW-0547">Nucleotide-binding</keyword>
<feature type="transmembrane region" description="Helical" evidence="8">
    <location>
        <begin position="61"/>
        <end position="84"/>
    </location>
</feature>
<evidence type="ECO:0000256" key="5">
    <source>
        <dbReference type="ARBA" id="ARBA00022840"/>
    </source>
</evidence>
<dbReference type="Proteomes" id="UP000230709">
    <property type="component" value="Chromosome"/>
</dbReference>
<dbReference type="InterPro" id="IPR003439">
    <property type="entry name" value="ABC_transporter-like_ATP-bd"/>
</dbReference>
<dbReference type="PANTHER" id="PTHR43553">
    <property type="entry name" value="HEAVY METAL TRANSPORTER"/>
    <property type="match status" value="1"/>
</dbReference>
<dbReference type="InterPro" id="IPR005898">
    <property type="entry name" value="Cyc_pep_transpt_SyrD/YojI"/>
</dbReference>
<evidence type="ECO:0000256" key="2">
    <source>
        <dbReference type="ARBA" id="ARBA00022448"/>
    </source>
</evidence>
<comment type="subcellular location">
    <subcellularLocation>
        <location evidence="1">Cell membrane</location>
        <topology evidence="1">Multi-pass membrane protein</topology>
    </subcellularLocation>
</comment>
<dbReference type="GO" id="GO:0016887">
    <property type="term" value="F:ATP hydrolysis activity"/>
    <property type="evidence" value="ECO:0007669"/>
    <property type="project" value="InterPro"/>
</dbReference>
<feature type="domain" description="ABC transmembrane type-1" evidence="10">
    <location>
        <begin position="27"/>
        <end position="303"/>
    </location>
</feature>
<dbReference type="InterPro" id="IPR036640">
    <property type="entry name" value="ABC1_TM_sf"/>
</dbReference>
<dbReference type="RefSeq" id="WP_003615358.1">
    <property type="nucleotide sequence ID" value="NZ_ADVE02000001.1"/>
</dbReference>
<evidence type="ECO:0000256" key="6">
    <source>
        <dbReference type="ARBA" id="ARBA00022989"/>
    </source>
</evidence>
<organism evidence="11 12">
    <name type="scientific">Methylosinus trichosporium (strain ATCC 35070 / NCIMB 11131 / UNIQEM 75 / OB3b)</name>
    <dbReference type="NCBI Taxonomy" id="595536"/>
    <lineage>
        <taxon>Bacteria</taxon>
        <taxon>Pseudomonadati</taxon>
        <taxon>Pseudomonadota</taxon>
        <taxon>Alphaproteobacteria</taxon>
        <taxon>Hyphomicrobiales</taxon>
        <taxon>Methylocystaceae</taxon>
        <taxon>Methylosinus</taxon>
    </lineage>
</organism>
<evidence type="ECO:0000313" key="11">
    <source>
        <dbReference type="EMBL" id="ATQ67231.1"/>
    </source>
</evidence>
<evidence type="ECO:0000256" key="4">
    <source>
        <dbReference type="ARBA" id="ARBA00022741"/>
    </source>
</evidence>
<keyword evidence="2" id="KW-0813">Transport</keyword>
<dbReference type="InterPro" id="IPR011527">
    <property type="entry name" value="ABC1_TM_dom"/>
</dbReference>
<keyword evidence="3 8" id="KW-0812">Transmembrane</keyword>
<evidence type="ECO:0000256" key="1">
    <source>
        <dbReference type="ARBA" id="ARBA00004651"/>
    </source>
</evidence>
<keyword evidence="5" id="KW-0067">ATP-binding</keyword>
<dbReference type="NCBIfam" id="TIGR01194">
    <property type="entry name" value="cyc_pep_trnsptr"/>
    <property type="match status" value="1"/>
</dbReference>
<dbReference type="GO" id="GO:1904680">
    <property type="term" value="F:peptide transmembrane transporter activity"/>
    <property type="evidence" value="ECO:0007669"/>
    <property type="project" value="InterPro"/>
</dbReference>
<dbReference type="InterPro" id="IPR003593">
    <property type="entry name" value="AAA+_ATPase"/>
</dbReference>
<evidence type="ECO:0000256" key="3">
    <source>
        <dbReference type="ARBA" id="ARBA00022692"/>
    </source>
</evidence>
<dbReference type="PANTHER" id="PTHR43553:SF11">
    <property type="entry name" value="ABC TRANSPORTER ATP-BINDING_PERMEASE PROTEIN YOJI"/>
    <property type="match status" value="1"/>
</dbReference>
<dbReference type="Gene3D" id="1.20.1560.10">
    <property type="entry name" value="ABC transporter type 1, transmembrane domain"/>
    <property type="match status" value="1"/>
</dbReference>
<dbReference type="PROSITE" id="PS50893">
    <property type="entry name" value="ABC_TRANSPORTER_2"/>
    <property type="match status" value="1"/>
</dbReference>
<dbReference type="EMBL" id="CP023737">
    <property type="protein sequence ID" value="ATQ67231.1"/>
    <property type="molecule type" value="Genomic_DNA"/>
</dbReference>
<evidence type="ECO:0000259" key="10">
    <source>
        <dbReference type="PROSITE" id="PS50929"/>
    </source>
</evidence>
<keyword evidence="12" id="KW-1185">Reference proteome</keyword>
<proteinExistence type="predicted"/>
<name>A0A2D2CWU7_METT3</name>
<dbReference type="GO" id="GO:0015833">
    <property type="term" value="P:peptide transport"/>
    <property type="evidence" value="ECO:0007669"/>
    <property type="project" value="InterPro"/>
</dbReference>
<feature type="transmembrane region" description="Helical" evidence="8">
    <location>
        <begin position="254"/>
        <end position="273"/>
    </location>
</feature>
<dbReference type="InterPro" id="IPR027417">
    <property type="entry name" value="P-loop_NTPase"/>
</dbReference>
<feature type="domain" description="ABC transporter" evidence="9">
    <location>
        <begin position="335"/>
        <end position="558"/>
    </location>
</feature>
<dbReference type="PROSITE" id="PS50929">
    <property type="entry name" value="ABC_TM1F"/>
    <property type="match status" value="1"/>
</dbReference>
<feature type="transmembrane region" description="Helical" evidence="8">
    <location>
        <begin position="279"/>
        <end position="300"/>
    </location>
</feature>
<evidence type="ECO:0000256" key="8">
    <source>
        <dbReference type="SAM" id="Phobius"/>
    </source>
</evidence>
<dbReference type="Pfam" id="PF00005">
    <property type="entry name" value="ABC_tran"/>
    <property type="match status" value="1"/>
</dbReference>
<reference evidence="12" key="1">
    <citation type="submission" date="2017-10" db="EMBL/GenBank/DDBJ databases">
        <title>Completed PacBio SMRT sequence of Methylosinus trichosporium OB3b reveals presence of a third large plasmid.</title>
        <authorList>
            <person name="Charles T.C."/>
            <person name="Lynch M.D.J."/>
            <person name="Heil J.R."/>
            <person name="Cheng J."/>
        </authorList>
    </citation>
    <scope>NUCLEOTIDE SEQUENCE [LARGE SCALE GENOMIC DNA]</scope>
    <source>
        <strain evidence="12">OB3b</strain>
    </source>
</reference>
<gene>
    <name evidence="11" type="ORF">CQW49_04470</name>
</gene>